<organism evidence="9 10">
    <name type="scientific">Limobrevibacterium gyesilva</name>
    <dbReference type="NCBI Taxonomy" id="2991712"/>
    <lineage>
        <taxon>Bacteria</taxon>
        <taxon>Pseudomonadati</taxon>
        <taxon>Pseudomonadota</taxon>
        <taxon>Alphaproteobacteria</taxon>
        <taxon>Acetobacterales</taxon>
        <taxon>Acetobacteraceae</taxon>
        <taxon>Limobrevibacterium</taxon>
    </lineage>
</organism>
<evidence type="ECO:0000313" key="10">
    <source>
        <dbReference type="Proteomes" id="UP001165679"/>
    </source>
</evidence>
<evidence type="ECO:0000313" key="9">
    <source>
        <dbReference type="EMBL" id="MCW3473374.1"/>
    </source>
</evidence>
<accession>A0AA42CD73</accession>
<comment type="subcellular location">
    <subcellularLocation>
        <location evidence="1">Cell membrane</location>
        <topology evidence="1">Multi-pass membrane protein</topology>
    </subcellularLocation>
</comment>
<protein>
    <submittedName>
        <fullName evidence="9">AzlC family ABC transporter permease</fullName>
    </submittedName>
</protein>
<dbReference type="Proteomes" id="UP001165679">
    <property type="component" value="Unassembled WGS sequence"/>
</dbReference>
<evidence type="ECO:0000256" key="4">
    <source>
        <dbReference type="ARBA" id="ARBA00022475"/>
    </source>
</evidence>
<comment type="similarity">
    <text evidence="2">Belongs to the AzlC family.</text>
</comment>
<dbReference type="GO" id="GO:1903785">
    <property type="term" value="P:L-valine transmembrane transport"/>
    <property type="evidence" value="ECO:0007669"/>
    <property type="project" value="TreeGrafter"/>
</dbReference>
<feature type="transmembrane region" description="Helical" evidence="8">
    <location>
        <begin position="136"/>
        <end position="160"/>
    </location>
</feature>
<evidence type="ECO:0000256" key="3">
    <source>
        <dbReference type="ARBA" id="ARBA00022448"/>
    </source>
</evidence>
<dbReference type="Pfam" id="PF03591">
    <property type="entry name" value="AzlC"/>
    <property type="match status" value="1"/>
</dbReference>
<evidence type="ECO:0000256" key="5">
    <source>
        <dbReference type="ARBA" id="ARBA00022692"/>
    </source>
</evidence>
<reference evidence="9" key="1">
    <citation type="submission" date="2022-09" db="EMBL/GenBank/DDBJ databases">
        <title>Rhodovastum sp. nov. RN2-1 isolated from soil in Seongnam, South Korea.</title>
        <authorList>
            <person name="Le N.T."/>
        </authorList>
    </citation>
    <scope>NUCLEOTIDE SEQUENCE</scope>
    <source>
        <strain evidence="9">RN2-1</strain>
    </source>
</reference>
<keyword evidence="5 8" id="KW-0812">Transmembrane</keyword>
<dbReference type="EMBL" id="JAPDNT010000001">
    <property type="protein sequence ID" value="MCW3473374.1"/>
    <property type="molecule type" value="Genomic_DNA"/>
</dbReference>
<gene>
    <name evidence="9" type="ORF">OL599_02185</name>
</gene>
<dbReference type="PANTHER" id="PTHR34979">
    <property type="entry name" value="INNER MEMBRANE PROTEIN YGAZ"/>
    <property type="match status" value="1"/>
</dbReference>
<name>A0AA42CD73_9PROT</name>
<dbReference type="GO" id="GO:0005886">
    <property type="term" value="C:plasma membrane"/>
    <property type="evidence" value="ECO:0007669"/>
    <property type="project" value="UniProtKB-SubCell"/>
</dbReference>
<reference evidence="9" key="2">
    <citation type="submission" date="2022-10" db="EMBL/GenBank/DDBJ databases">
        <authorList>
            <person name="Trinh H.N."/>
        </authorList>
    </citation>
    <scope>NUCLEOTIDE SEQUENCE</scope>
    <source>
        <strain evidence="9">RN2-1</strain>
    </source>
</reference>
<sequence length="237" mass="24917">MTASSSAPVVFTRAGVLRGMKECIPLLIGVTPFGLVCGITAQGAGLSFLETFLMSASVYAGSAQLVVLANWAHPAPVVAATLATFAVNLRMALMGPVLSPWLDRLRGWRLWGSLFVMADQNWAQALGDMTAGGRDAGVLLGSGLIMWVWWIVTGGIGHAMGTVLSLPPGHPLFFAALAVFVSMLANMWRGWGDVLPWVIAGGVAVVTARLLPGTAWYIVAGALAGSMTGGLRDHFRR</sequence>
<feature type="transmembrane region" description="Helical" evidence="8">
    <location>
        <begin position="172"/>
        <end position="191"/>
    </location>
</feature>
<dbReference type="PANTHER" id="PTHR34979:SF1">
    <property type="entry name" value="INNER MEMBRANE PROTEIN YGAZ"/>
    <property type="match status" value="1"/>
</dbReference>
<evidence type="ECO:0000256" key="8">
    <source>
        <dbReference type="SAM" id="Phobius"/>
    </source>
</evidence>
<evidence type="ECO:0000256" key="7">
    <source>
        <dbReference type="ARBA" id="ARBA00023136"/>
    </source>
</evidence>
<dbReference type="InterPro" id="IPR011606">
    <property type="entry name" value="Brnchd-chn_aa_trnsp_permease"/>
</dbReference>
<keyword evidence="4" id="KW-1003">Cell membrane</keyword>
<proteinExistence type="inferred from homology"/>
<evidence type="ECO:0000256" key="1">
    <source>
        <dbReference type="ARBA" id="ARBA00004651"/>
    </source>
</evidence>
<evidence type="ECO:0000256" key="6">
    <source>
        <dbReference type="ARBA" id="ARBA00022989"/>
    </source>
</evidence>
<dbReference type="AlphaFoldDB" id="A0AA42CD73"/>
<feature type="transmembrane region" description="Helical" evidence="8">
    <location>
        <begin position="197"/>
        <end position="227"/>
    </location>
</feature>
<keyword evidence="6 8" id="KW-1133">Transmembrane helix</keyword>
<dbReference type="RefSeq" id="WP_264711943.1">
    <property type="nucleotide sequence ID" value="NZ_JAPDNT010000001.1"/>
</dbReference>
<keyword evidence="10" id="KW-1185">Reference proteome</keyword>
<evidence type="ECO:0000256" key="2">
    <source>
        <dbReference type="ARBA" id="ARBA00010735"/>
    </source>
</evidence>
<keyword evidence="7 8" id="KW-0472">Membrane</keyword>
<keyword evidence="3" id="KW-0813">Transport</keyword>
<feature type="transmembrane region" description="Helical" evidence="8">
    <location>
        <begin position="23"/>
        <end position="46"/>
    </location>
</feature>
<comment type="caution">
    <text evidence="9">The sequence shown here is derived from an EMBL/GenBank/DDBJ whole genome shotgun (WGS) entry which is preliminary data.</text>
</comment>